<evidence type="ECO:0000259" key="2">
    <source>
        <dbReference type="Pfam" id="PF06985"/>
    </source>
</evidence>
<name>A0A9P4VS22_9PEZI</name>
<feature type="region of interest" description="Disordered" evidence="1">
    <location>
        <begin position="47"/>
        <end position="73"/>
    </location>
</feature>
<protein>
    <recommendedName>
        <fullName evidence="2">Heterokaryon incompatibility domain-containing protein</fullName>
    </recommendedName>
</protein>
<evidence type="ECO:0000256" key="1">
    <source>
        <dbReference type="SAM" id="MobiDB-lite"/>
    </source>
</evidence>
<dbReference type="Pfam" id="PF26639">
    <property type="entry name" value="Het-6_barrel"/>
    <property type="match status" value="1"/>
</dbReference>
<dbReference type="Pfam" id="PF06985">
    <property type="entry name" value="HET"/>
    <property type="match status" value="1"/>
</dbReference>
<comment type="caution">
    <text evidence="3">The sequence shown here is derived from an EMBL/GenBank/DDBJ whole genome shotgun (WGS) entry which is preliminary data.</text>
</comment>
<organism evidence="3 4">
    <name type="scientific">Patellaria atrata CBS 101060</name>
    <dbReference type="NCBI Taxonomy" id="1346257"/>
    <lineage>
        <taxon>Eukaryota</taxon>
        <taxon>Fungi</taxon>
        <taxon>Dikarya</taxon>
        <taxon>Ascomycota</taxon>
        <taxon>Pezizomycotina</taxon>
        <taxon>Dothideomycetes</taxon>
        <taxon>Dothideomycetes incertae sedis</taxon>
        <taxon>Patellariales</taxon>
        <taxon>Patellariaceae</taxon>
        <taxon>Patellaria</taxon>
    </lineage>
</organism>
<feature type="domain" description="Heterokaryon incompatibility" evidence="2">
    <location>
        <begin position="145"/>
        <end position="307"/>
    </location>
</feature>
<dbReference type="InterPro" id="IPR052895">
    <property type="entry name" value="HetReg/Transcr_Mod"/>
</dbReference>
<dbReference type="EMBL" id="MU006097">
    <property type="protein sequence ID" value="KAF2838109.1"/>
    <property type="molecule type" value="Genomic_DNA"/>
</dbReference>
<dbReference type="OrthoDB" id="2157530at2759"/>
<dbReference type="PANTHER" id="PTHR24148">
    <property type="entry name" value="ANKYRIN REPEAT DOMAIN-CONTAINING PROTEIN 39 HOMOLOG-RELATED"/>
    <property type="match status" value="1"/>
</dbReference>
<gene>
    <name evidence="3" type="ORF">M501DRAFT_1004951</name>
</gene>
<dbReference type="Proteomes" id="UP000799429">
    <property type="component" value="Unassembled WGS sequence"/>
</dbReference>
<evidence type="ECO:0000313" key="3">
    <source>
        <dbReference type="EMBL" id="KAF2838109.1"/>
    </source>
</evidence>
<proteinExistence type="predicted"/>
<reference evidence="3" key="1">
    <citation type="journal article" date="2020" name="Stud. Mycol.">
        <title>101 Dothideomycetes genomes: a test case for predicting lifestyles and emergence of pathogens.</title>
        <authorList>
            <person name="Haridas S."/>
            <person name="Albert R."/>
            <person name="Binder M."/>
            <person name="Bloem J."/>
            <person name="Labutti K."/>
            <person name="Salamov A."/>
            <person name="Andreopoulos B."/>
            <person name="Baker S."/>
            <person name="Barry K."/>
            <person name="Bills G."/>
            <person name="Bluhm B."/>
            <person name="Cannon C."/>
            <person name="Castanera R."/>
            <person name="Culley D."/>
            <person name="Daum C."/>
            <person name="Ezra D."/>
            <person name="Gonzalez J."/>
            <person name="Henrissat B."/>
            <person name="Kuo A."/>
            <person name="Liang C."/>
            <person name="Lipzen A."/>
            <person name="Lutzoni F."/>
            <person name="Magnuson J."/>
            <person name="Mondo S."/>
            <person name="Nolan M."/>
            <person name="Ohm R."/>
            <person name="Pangilinan J."/>
            <person name="Park H.-J."/>
            <person name="Ramirez L."/>
            <person name="Alfaro M."/>
            <person name="Sun H."/>
            <person name="Tritt A."/>
            <person name="Yoshinaga Y."/>
            <person name="Zwiers L.-H."/>
            <person name="Turgeon B."/>
            <person name="Goodwin S."/>
            <person name="Spatafora J."/>
            <person name="Crous P."/>
            <person name="Grigoriev I."/>
        </authorList>
    </citation>
    <scope>NUCLEOTIDE SEQUENCE</scope>
    <source>
        <strain evidence="3">CBS 101060</strain>
    </source>
</reference>
<keyword evidence="4" id="KW-1185">Reference proteome</keyword>
<sequence length="776" mass="89623">MSSLLTVRSTSNGILREARLYRCQPFVVARSDRIRLTRGLRRRPARVDRPQLQSIRTKVTSEGADHEDPTPKQHNRWRLPVALIAVIGTSVFAYLRFADQDDPQYEYRPLENPNEIRVLVLEPGREDESVRCYLKHVTLSSKPHYEAISYVWGDPNVTEKIFCSGGTISITPNLHKALQQLRDEKSERVLWADAVCINQADLQEKNVQVPLMGAIYSQADKVLIWLGPRHPKLEEALKVLRKLDSFFKRNIRDYSSDPSTYFKRRARLNSLPPIPRKYMKELEELDCDKLAWLLNLPWFSRIWTTQEYIRAQNADFVCGDIVIPFNKILVPVSEFYTQVIASPIGKMINLSSRFPLDEVWAIKELGMRRFSPIPSHASLFNLVRVNNIRNCTNPRDKIYGLLGLASDVSADDRDVSPRYDESVEQVFRRFALWCIKQTNSLDIFSSVRDYKVFSTLSLPSWIPDWTDVGGKRDITPPNPNHRASGGARPQYTISETDENTISVKGFVIDKVDLLAVSYYQLTLLECFMNYARSLEAGVTQKEKEKMLEFWKYSEKIAPQYLDGLVPALQLARRHIKPTTPFHMMKEVTFIESCKEVAARGTGIMSRERHEEFWRTLLCNKLVEGEPAPRWAKWMVDEHLHFVDSLRNGKRIVSEDDNPGQQVSLIMRWGTNVPHAGPLPQQLSEKEEHRWRIMVTYWAESRRKRFCCTVEHRLGWVPDPAKPGDLICILYGGRTPYVLRPSVNGRYKLIGPAYVHGLMYGEAMKMKDVVEEDFAIH</sequence>
<dbReference type="AlphaFoldDB" id="A0A9P4VS22"/>
<dbReference type="PANTHER" id="PTHR24148:SF64">
    <property type="entry name" value="HETEROKARYON INCOMPATIBILITY DOMAIN-CONTAINING PROTEIN"/>
    <property type="match status" value="1"/>
</dbReference>
<dbReference type="InterPro" id="IPR010730">
    <property type="entry name" value="HET"/>
</dbReference>
<evidence type="ECO:0000313" key="4">
    <source>
        <dbReference type="Proteomes" id="UP000799429"/>
    </source>
</evidence>
<feature type="compositionally biased region" description="Polar residues" evidence="1">
    <location>
        <begin position="51"/>
        <end position="60"/>
    </location>
</feature>
<accession>A0A9P4VS22</accession>